<evidence type="ECO:0000313" key="2">
    <source>
        <dbReference type="Proteomes" id="UP001176429"/>
    </source>
</evidence>
<sequence>MAGVPTDRPDLDIWYSPTYSNYFKLLEALADLGQDISKYKNEQSPNPRKSFFKYEFEHFTLDLLPEIKADLRFGPAFSRREIIELGGVSIPFIDFEDLIADKEAAARPKDLTDIEQLRRRINDDAE</sequence>
<gene>
    <name evidence="1" type="ORF">Q5H93_23780</name>
</gene>
<dbReference type="Proteomes" id="UP001176429">
    <property type="component" value="Unassembled WGS sequence"/>
</dbReference>
<keyword evidence="2" id="KW-1185">Reference proteome</keyword>
<proteinExistence type="predicted"/>
<accession>A0ABT9BHQ1</accession>
<dbReference type="SUPFAM" id="SSF81301">
    <property type="entry name" value="Nucleotidyltransferase"/>
    <property type="match status" value="1"/>
</dbReference>
<evidence type="ECO:0000313" key="1">
    <source>
        <dbReference type="EMBL" id="MDO7877777.1"/>
    </source>
</evidence>
<organism evidence="1 2">
    <name type="scientific">Hymenobacter aranciens</name>
    <dbReference type="NCBI Taxonomy" id="3063996"/>
    <lineage>
        <taxon>Bacteria</taxon>
        <taxon>Pseudomonadati</taxon>
        <taxon>Bacteroidota</taxon>
        <taxon>Cytophagia</taxon>
        <taxon>Cytophagales</taxon>
        <taxon>Hymenobacteraceae</taxon>
        <taxon>Hymenobacter</taxon>
    </lineage>
</organism>
<dbReference type="InterPro" id="IPR043519">
    <property type="entry name" value="NT_sf"/>
</dbReference>
<comment type="caution">
    <text evidence="1">The sequence shown here is derived from an EMBL/GenBank/DDBJ whole genome shotgun (WGS) entry which is preliminary data.</text>
</comment>
<protein>
    <submittedName>
        <fullName evidence="1">Uncharacterized protein</fullName>
    </submittedName>
</protein>
<reference evidence="1" key="1">
    <citation type="submission" date="2023-07" db="EMBL/GenBank/DDBJ databases">
        <authorList>
            <person name="Kim M.K."/>
        </authorList>
    </citation>
    <scope>NUCLEOTIDE SEQUENCE</scope>
    <source>
        <strain evidence="1">ASUV-10-1</strain>
    </source>
</reference>
<name>A0ABT9BHQ1_9BACT</name>
<dbReference type="Gene3D" id="3.30.460.40">
    <property type="match status" value="1"/>
</dbReference>
<dbReference type="EMBL" id="JAUQSY010000026">
    <property type="protein sequence ID" value="MDO7877777.1"/>
    <property type="molecule type" value="Genomic_DNA"/>
</dbReference>